<protein>
    <recommendedName>
        <fullName evidence="11">DNA damage-binding protein 1</fullName>
    </recommendedName>
</protein>
<proteinExistence type="predicted"/>
<dbReference type="GO" id="GO:0003676">
    <property type="term" value="F:nucleic acid binding"/>
    <property type="evidence" value="ECO:0007669"/>
    <property type="project" value="InterPro"/>
</dbReference>
<dbReference type="Gene3D" id="1.10.150.910">
    <property type="match status" value="1"/>
</dbReference>
<dbReference type="Pfam" id="PF23726">
    <property type="entry name" value="Beta-prop_RSE1_2nd"/>
    <property type="match status" value="1"/>
</dbReference>
<evidence type="ECO:0000256" key="2">
    <source>
        <dbReference type="ARBA" id="ARBA00023242"/>
    </source>
</evidence>
<dbReference type="CDD" id="cd23645">
    <property type="entry name" value="HFD_Dpb3-like"/>
    <property type="match status" value="1"/>
</dbReference>
<dbReference type="InterPro" id="IPR004871">
    <property type="entry name" value="RSE1/DDB1/CPSF1_C"/>
</dbReference>
<evidence type="ECO:0000259" key="7">
    <source>
        <dbReference type="Pfam" id="PF10433"/>
    </source>
</evidence>
<dbReference type="Gene3D" id="2.130.10.10">
    <property type="entry name" value="YVTN repeat-like/Quinoprotein amine dehydrogenase"/>
    <property type="match status" value="3"/>
</dbReference>
<reference evidence="9 10" key="1">
    <citation type="journal article" date="2020" name="ISME J.">
        <title>Uncovering the hidden diversity of litter-decomposition mechanisms in mushroom-forming fungi.</title>
        <authorList>
            <person name="Floudas D."/>
            <person name="Bentzer J."/>
            <person name="Ahren D."/>
            <person name="Johansson T."/>
            <person name="Persson P."/>
            <person name="Tunlid A."/>
        </authorList>
    </citation>
    <scope>NUCLEOTIDE SEQUENCE [LARGE SCALE GENOMIC DNA]</scope>
    <source>
        <strain evidence="9 10">CBS 146.42</strain>
    </source>
</reference>
<feature type="domain" description="RSE1/DDB1/CPSF1 first beta-propeller" evidence="7">
    <location>
        <begin position="284"/>
        <end position="679"/>
    </location>
</feature>
<keyword evidence="2" id="KW-0539">Nucleus</keyword>
<feature type="compositionally biased region" description="Basic and acidic residues" evidence="3">
    <location>
        <begin position="555"/>
        <end position="588"/>
    </location>
</feature>
<dbReference type="InterPro" id="IPR009072">
    <property type="entry name" value="Histone-fold"/>
</dbReference>
<evidence type="ECO:0000259" key="8">
    <source>
        <dbReference type="Pfam" id="PF23726"/>
    </source>
</evidence>
<feature type="compositionally biased region" description="Acidic residues" evidence="3">
    <location>
        <begin position="57"/>
        <end position="93"/>
    </location>
</feature>
<dbReference type="InterPro" id="IPR003958">
    <property type="entry name" value="CBFA_NFYB_domain"/>
</dbReference>
<sequence length="1582" mass="174673">MAHRVGLMMVLYFVTRRVTVYNASCHERFIALYIMSTPPERMETDEHEYVQEVVDAVEEQESREEEEEAELEGEAEVDKEEVEDEDEEEENTLGEDQVQTESGPKKKVRKKGPVELIREPGKLFLPFSRVQKVIKADKDIPVVARDAVFLIALAAESFIMELASAAHRVAVKENRATVHHKDIATVARKADEFMFLEDILPYTTSASVPEKKVKRSKPDEASKGGVKHSGPTLDNFIVPNREQKEAEDGNRMDVVMNEDGTMHATSGPSQSTMKIVTTFHQPSSVLASLKCRLSARDIEHLVVAKLNRIEVYSLQPTGVRLECSREIYGKVTAVKAIPIPKSSRSNLVVMLAHPDPELIFLSYAESEDGVAELQPTHQLHLYERTPRPAEFFNDILVHPSGKLAIVSCYVGKLKIINLKAGRYKDDFDALLPELNVFSISFLPVPEDEYAIAILHFDHQQRIQLLARDIELEELQLSTHPSTHLHSTMISERIFPYPADSPPRLVPVYPPSTKREDDDDDDEIMDSSDKKFPGGILVAGGKKLLLYELVDRESQEKQRGKRRRLEDKKKSKDPVEKAKAREKEVEREGRKRKPRASVIWPWSDFAAWCSIDGEPSKIILGDTYGKLSLLSLGNLETLGLVLIPLGEVSPPTSLTYLTNQIFYVGSHMGDSQLVQLTPVPSAFVDRSTLPISSDIHTVQSTSFEASASKKGKGRAISPTFDMDVDDETGDPQDSGNIVATKGSYVTVLEQFKNIAPIVDACLVDLDGGQRQIVTCSGGKNSGSLNIVRNGADFQEIVNIPGVQHALKVWGVRSRLEDSTDAFLLLSFYDSSRLVKITDKGGNLSFTPVENDTMEGFRTHEPTIAFSNVSQRVMGQDGKARYMNSSLAVQVTGSGASLLDLDEGLQTYVTLSRWEVKANAPGDQNAEIVAASINSSQVALAVSGGKKVLLSVAEDRKFRVNLTTMNSDRQFEISAISCTPINPSRAFSQYILVSYWNSNTIEVFSPAESGFKSIHTSSPLPSLVTSLLFYNFGSDQSPKGSGYRPYLLAGLADGSVATFSWQAQQLKDRKIISLGHAPVSLIVCRVDLGSGSNDSEDSGEGGHGVKTVLAAGNRAIMFAHERNRLVHSPILLKDIVAASPLNTPSLPSSLIIAGDEGLHIGRIKDLNKLHIRSIPFGLDNPRKIAHQPLLKAFGVAFTRTEPARIGDEESISSSFKLIDDTSFEVLARFSCDSNEEVTSVIPFSAVVNDVLTPFFIVGTFLYYPEETEPETGRLLLISVSTSTNPRNPKPSYQLSLVASTEVKGCVYALTSTTSKDEEHPRFVAAVNSSIMLFRLKVDKNVFPVGLELRKVAEWNHNYLVTSLGATGEHVFAGDQISSVSLLKVQEERFQTVARDYGPRWPVSVEAIDERNVIGANDALNLFTFTLSHYLNRNVLECTGNYHIADLVTKLIRGTLTTADKSEEATLEPEEMFFTSSGRIGVIVEASKDTSLHLTELQRNMAAVIPSVGGISHARFRAPKSTRGRSDADQASFGFLDGDFIEQLLTLLDSPDTLDNIWKGQSEPEKLSTSVDEMRRLLGDLQSHH</sequence>
<feature type="region of interest" description="Disordered" evidence="3">
    <location>
        <begin position="500"/>
        <end position="531"/>
    </location>
</feature>
<dbReference type="Proteomes" id="UP000559027">
    <property type="component" value="Unassembled WGS sequence"/>
</dbReference>
<dbReference type="Pfam" id="PF10433">
    <property type="entry name" value="Beta-prop_RSE1_1st"/>
    <property type="match status" value="1"/>
</dbReference>
<comment type="caution">
    <text evidence="9">The sequence shown here is derived from an EMBL/GenBank/DDBJ whole genome shotgun (WGS) entry which is preliminary data.</text>
</comment>
<dbReference type="PANTHER" id="PTHR10644">
    <property type="entry name" value="DNA REPAIR/RNA PROCESSING CPSF FAMILY"/>
    <property type="match status" value="1"/>
</dbReference>
<feature type="chain" id="PRO_5034199430" description="DNA damage-binding protein 1" evidence="4">
    <location>
        <begin position="18"/>
        <end position="1582"/>
    </location>
</feature>
<feature type="signal peptide" evidence="4">
    <location>
        <begin position="1"/>
        <end position="17"/>
    </location>
</feature>
<feature type="domain" description="RSE1/DDB1/CPSF1 second beta-propeller" evidence="8">
    <location>
        <begin position="794"/>
        <end position="1161"/>
    </location>
</feature>
<dbReference type="Pfam" id="PF03178">
    <property type="entry name" value="CPSF_A"/>
    <property type="match status" value="1"/>
</dbReference>
<dbReference type="Pfam" id="PF00808">
    <property type="entry name" value="CBFD_NFYB_HMF"/>
    <property type="match status" value="1"/>
</dbReference>
<dbReference type="GO" id="GO:0046982">
    <property type="term" value="F:protein heterodimerization activity"/>
    <property type="evidence" value="ECO:0007669"/>
    <property type="project" value="InterPro"/>
</dbReference>
<feature type="domain" description="RSE1/DDB1/CPSF1 C-terminal" evidence="6">
    <location>
        <begin position="1211"/>
        <end position="1542"/>
    </location>
</feature>
<evidence type="ECO:0000259" key="6">
    <source>
        <dbReference type="Pfam" id="PF03178"/>
    </source>
</evidence>
<dbReference type="InterPro" id="IPR018846">
    <property type="entry name" value="Beta-prop_RSE1/DDB1/CPSF1_1st"/>
</dbReference>
<dbReference type="SUPFAM" id="SSF47113">
    <property type="entry name" value="Histone-fold"/>
    <property type="match status" value="1"/>
</dbReference>
<dbReference type="OrthoDB" id="433457at2759"/>
<dbReference type="InterPro" id="IPR015943">
    <property type="entry name" value="WD40/YVTN_repeat-like_dom_sf"/>
</dbReference>
<feature type="compositionally biased region" description="Pro residues" evidence="3">
    <location>
        <begin position="500"/>
        <end position="509"/>
    </location>
</feature>
<dbReference type="SUPFAM" id="SSF50978">
    <property type="entry name" value="WD40 repeat-like"/>
    <property type="match status" value="2"/>
</dbReference>
<evidence type="ECO:0000256" key="1">
    <source>
        <dbReference type="ARBA" id="ARBA00004123"/>
    </source>
</evidence>
<evidence type="ECO:0000256" key="3">
    <source>
        <dbReference type="SAM" id="MobiDB-lite"/>
    </source>
</evidence>
<accession>A0A8H5G934</accession>
<feature type="compositionally biased region" description="Acidic residues" evidence="3">
    <location>
        <begin position="516"/>
        <end position="525"/>
    </location>
</feature>
<dbReference type="InterPro" id="IPR050358">
    <property type="entry name" value="RSE1/DDB1/CFT1"/>
</dbReference>
<evidence type="ECO:0000313" key="10">
    <source>
        <dbReference type="Proteomes" id="UP000559027"/>
    </source>
</evidence>
<evidence type="ECO:0000256" key="4">
    <source>
        <dbReference type="SAM" id="SignalP"/>
    </source>
</evidence>
<dbReference type="EMBL" id="JAACJO010000003">
    <property type="protein sequence ID" value="KAF5360619.1"/>
    <property type="molecule type" value="Genomic_DNA"/>
</dbReference>
<name>A0A8H5G934_9AGAR</name>
<comment type="subcellular location">
    <subcellularLocation>
        <location evidence="1">Nucleus</location>
    </subcellularLocation>
</comment>
<feature type="region of interest" description="Disordered" evidence="3">
    <location>
        <begin position="708"/>
        <end position="734"/>
    </location>
</feature>
<dbReference type="GO" id="GO:0005634">
    <property type="term" value="C:nucleus"/>
    <property type="evidence" value="ECO:0007669"/>
    <property type="project" value="UniProtKB-SubCell"/>
</dbReference>
<organism evidence="9 10">
    <name type="scientific">Leucocoprinus leucothites</name>
    <dbReference type="NCBI Taxonomy" id="201217"/>
    <lineage>
        <taxon>Eukaryota</taxon>
        <taxon>Fungi</taxon>
        <taxon>Dikarya</taxon>
        <taxon>Basidiomycota</taxon>
        <taxon>Agaricomycotina</taxon>
        <taxon>Agaricomycetes</taxon>
        <taxon>Agaricomycetidae</taxon>
        <taxon>Agaricales</taxon>
        <taxon>Agaricineae</taxon>
        <taxon>Agaricaceae</taxon>
        <taxon>Leucocoprinus</taxon>
    </lineage>
</organism>
<keyword evidence="4" id="KW-0732">Signal</keyword>
<gene>
    <name evidence="9" type="ORF">D9756_004828</name>
</gene>
<evidence type="ECO:0008006" key="11">
    <source>
        <dbReference type="Google" id="ProtNLM"/>
    </source>
</evidence>
<keyword evidence="10" id="KW-1185">Reference proteome</keyword>
<feature type="region of interest" description="Disordered" evidence="3">
    <location>
        <begin position="208"/>
        <end position="235"/>
    </location>
</feature>
<dbReference type="InterPro" id="IPR036322">
    <property type="entry name" value="WD40_repeat_dom_sf"/>
</dbReference>
<feature type="region of interest" description="Disordered" evidence="3">
    <location>
        <begin position="555"/>
        <end position="589"/>
    </location>
</feature>
<evidence type="ECO:0000259" key="5">
    <source>
        <dbReference type="Pfam" id="PF00808"/>
    </source>
</evidence>
<dbReference type="InterPro" id="IPR058543">
    <property type="entry name" value="Beta-prop_RSE1/DDB1/CPSF1_2nd"/>
</dbReference>
<feature type="region of interest" description="Disordered" evidence="3">
    <location>
        <begin position="57"/>
        <end position="112"/>
    </location>
</feature>
<feature type="domain" description="Transcription factor CBF/NF-Y/archaeal histone" evidence="5">
    <location>
        <begin position="124"/>
        <end position="185"/>
    </location>
</feature>
<dbReference type="Gene3D" id="1.10.20.10">
    <property type="entry name" value="Histone, subunit A"/>
    <property type="match status" value="1"/>
</dbReference>
<evidence type="ECO:0000313" key="9">
    <source>
        <dbReference type="EMBL" id="KAF5360619.1"/>
    </source>
</evidence>